<comment type="caution">
    <text evidence="3">The sequence shown here is derived from an EMBL/GenBank/DDBJ whole genome shotgun (WGS) entry which is preliminary data.</text>
</comment>
<evidence type="ECO:0000256" key="2">
    <source>
        <dbReference type="SAM" id="Phobius"/>
    </source>
</evidence>
<proteinExistence type="predicted"/>
<dbReference type="EMBL" id="SVBY01000004">
    <property type="protein sequence ID" value="MBE6091751.1"/>
    <property type="molecule type" value="Genomic_DNA"/>
</dbReference>
<dbReference type="AlphaFoldDB" id="A0A927WH39"/>
<evidence type="ECO:0000256" key="1">
    <source>
        <dbReference type="SAM" id="Coils"/>
    </source>
</evidence>
<accession>A0A927WH39</accession>
<feature type="coiled-coil region" evidence="1">
    <location>
        <begin position="116"/>
        <end position="143"/>
    </location>
</feature>
<name>A0A927WH39_SELRU</name>
<reference evidence="3" key="1">
    <citation type="submission" date="2019-04" db="EMBL/GenBank/DDBJ databases">
        <title>Evolution of Biomass-Degrading Anaerobic Consortia Revealed by Metagenomics.</title>
        <authorList>
            <person name="Peng X."/>
        </authorList>
    </citation>
    <scope>NUCLEOTIDE SEQUENCE</scope>
    <source>
        <strain evidence="3">SIG240</strain>
    </source>
</reference>
<gene>
    <name evidence="3" type="ORF">E7201_01015</name>
</gene>
<evidence type="ECO:0000313" key="3">
    <source>
        <dbReference type="EMBL" id="MBE6091751.1"/>
    </source>
</evidence>
<feature type="transmembrane region" description="Helical" evidence="2">
    <location>
        <begin position="19"/>
        <end position="37"/>
    </location>
</feature>
<keyword evidence="2" id="KW-0472">Membrane</keyword>
<protein>
    <submittedName>
        <fullName evidence="3">Uncharacterized protein</fullName>
    </submittedName>
</protein>
<dbReference type="Proteomes" id="UP000761380">
    <property type="component" value="Unassembled WGS sequence"/>
</dbReference>
<keyword evidence="1" id="KW-0175">Coiled coil</keyword>
<organism evidence="3 4">
    <name type="scientific">Selenomonas ruminantium</name>
    <dbReference type="NCBI Taxonomy" id="971"/>
    <lineage>
        <taxon>Bacteria</taxon>
        <taxon>Bacillati</taxon>
        <taxon>Bacillota</taxon>
        <taxon>Negativicutes</taxon>
        <taxon>Selenomonadales</taxon>
        <taxon>Selenomonadaceae</taxon>
        <taxon>Selenomonas</taxon>
    </lineage>
</organism>
<evidence type="ECO:0000313" key="4">
    <source>
        <dbReference type="Proteomes" id="UP000761380"/>
    </source>
</evidence>
<keyword evidence="2" id="KW-0812">Transmembrane</keyword>
<keyword evidence="2" id="KW-1133">Transmembrane helix</keyword>
<sequence length="362" mass="41036">MTEPGKEEEKTKGQRGRNIIIGAIVALVFIFSGAWLAREFIIPKAPSPAGQELADTGLIDWQQVLQAHPDYDKLTALQAECELLELEINDVGDILSVKPPQLMEETFKESVWQKNAADVIGGRAELERKMKKLRDEYKKNTEEDYKARRQAVDEEYLNAILNLNIKLDNQESMHNPLDSKASIAEEREAWLQERSRLQAERGKRQYELWQTYKAEIEAYVQKEMGPELAAWKAQLPQLREQEMAAALKTKTDADKRNAEALQKQQELALQVQERLAKRQMLVEKKADLAALQAHIFNDVAGKAAKVAIMHHFTLILVHHPQTLASFMPEAAKADPLLPKDSIAIGITTQDVTGEIVREMKNL</sequence>